<dbReference type="EMBL" id="MVBO01000005">
    <property type="protein sequence ID" value="OZJ06205.1"/>
    <property type="molecule type" value="Genomic_DNA"/>
</dbReference>
<evidence type="ECO:0000256" key="7">
    <source>
        <dbReference type="ARBA" id="ARBA00023326"/>
    </source>
</evidence>
<comment type="caution">
    <text evidence="11">The sequence shown here is derived from an EMBL/GenBank/DDBJ whole genome shotgun (WGS) entry which is preliminary data.</text>
</comment>
<evidence type="ECO:0000256" key="4">
    <source>
        <dbReference type="ARBA" id="ARBA00023024"/>
    </source>
</evidence>
<comment type="catalytic activity">
    <reaction evidence="1">
        <text>Random endo-hydrolysis of N-acetyl-beta-D-glucosaminide (1-&gt;4)-beta-linkages in chitin and chitodextrins.</text>
        <dbReference type="EC" id="3.2.1.14"/>
    </reaction>
</comment>
<evidence type="ECO:0000256" key="1">
    <source>
        <dbReference type="ARBA" id="ARBA00000822"/>
    </source>
</evidence>
<dbReference type="InterPro" id="IPR001223">
    <property type="entry name" value="Glyco_hydro18_cat"/>
</dbReference>
<evidence type="ECO:0000259" key="10">
    <source>
        <dbReference type="PROSITE" id="PS51910"/>
    </source>
</evidence>
<evidence type="ECO:0000256" key="9">
    <source>
        <dbReference type="RuleBase" id="RU004453"/>
    </source>
</evidence>
<sequence length="192" mass="21300">MFSNLRAFDTLHIHLVLILVAWIAKGFAFDLTFNSNLAVYWGQDSYGNTHPSDKANYEKPLRGYCQDDTFDVLILAFLDNFNLGSLPQLDLSDHCNANFAGTRQKVLLSLGGAIGSYGFKNDMEGRTFADTLWNVFGNGQSDTRPFESAVVDGFDLDIEGGSSTGYVAMIEQLRTYYLADTSKPYYITGAPQ</sequence>
<protein>
    <recommendedName>
        <fullName evidence="2">chitinase</fullName>
        <ecNumber evidence="2">3.2.1.14</ecNumber>
    </recommendedName>
</protein>
<keyword evidence="12" id="KW-1185">Reference proteome</keyword>
<evidence type="ECO:0000313" key="11">
    <source>
        <dbReference type="EMBL" id="OZJ06205.1"/>
    </source>
</evidence>
<dbReference type="OrthoDB" id="6020543at2759"/>
<name>A0A261Y6H3_9FUNG</name>
<evidence type="ECO:0000256" key="8">
    <source>
        <dbReference type="RuleBase" id="RU000489"/>
    </source>
</evidence>
<dbReference type="InterPro" id="IPR001579">
    <property type="entry name" value="Glyco_hydro_18_chit_AS"/>
</dbReference>
<dbReference type="SUPFAM" id="SSF51445">
    <property type="entry name" value="(Trans)glycosidases"/>
    <property type="match status" value="1"/>
</dbReference>
<accession>A0A261Y6H3</accession>
<dbReference type="PROSITE" id="PS01095">
    <property type="entry name" value="GH18_1"/>
    <property type="match status" value="1"/>
</dbReference>
<keyword evidence="6 8" id="KW-0326">Glycosidase</keyword>
<dbReference type="PANTHER" id="PTHR45708">
    <property type="entry name" value="ENDOCHITINASE"/>
    <property type="match status" value="1"/>
</dbReference>
<gene>
    <name evidence="11" type="ORF">BZG36_00852</name>
</gene>
<evidence type="ECO:0000256" key="3">
    <source>
        <dbReference type="ARBA" id="ARBA00022801"/>
    </source>
</evidence>
<dbReference type="Gene3D" id="3.20.20.80">
    <property type="entry name" value="Glycosidases"/>
    <property type="match status" value="1"/>
</dbReference>
<organism evidence="11 12">
    <name type="scientific">Bifiguratus adelaidae</name>
    <dbReference type="NCBI Taxonomy" id="1938954"/>
    <lineage>
        <taxon>Eukaryota</taxon>
        <taxon>Fungi</taxon>
        <taxon>Fungi incertae sedis</taxon>
        <taxon>Mucoromycota</taxon>
        <taxon>Mucoromycotina</taxon>
        <taxon>Endogonomycetes</taxon>
        <taxon>Endogonales</taxon>
        <taxon>Endogonales incertae sedis</taxon>
        <taxon>Bifiguratus</taxon>
    </lineage>
</organism>
<dbReference type="InterPro" id="IPR017853">
    <property type="entry name" value="GH"/>
</dbReference>
<feature type="domain" description="GH18" evidence="10">
    <location>
        <begin position="35"/>
        <end position="192"/>
    </location>
</feature>
<reference evidence="11 12" key="1">
    <citation type="journal article" date="2017" name="Mycologia">
        <title>Bifiguratus adelaidae, gen. et sp. nov., a new member of Mucoromycotina in endophytic and soil-dwelling habitats.</title>
        <authorList>
            <person name="Torres-Cruz T.J."/>
            <person name="Billingsley Tobias T.L."/>
            <person name="Almatruk M."/>
            <person name="Hesse C."/>
            <person name="Kuske C.R."/>
            <person name="Desiro A."/>
            <person name="Benucci G.M."/>
            <person name="Bonito G."/>
            <person name="Stajich J.E."/>
            <person name="Dunlap C."/>
            <person name="Arnold A.E."/>
            <person name="Porras-Alfaro A."/>
        </authorList>
    </citation>
    <scope>NUCLEOTIDE SEQUENCE [LARGE SCALE GENOMIC DNA]</scope>
    <source>
        <strain evidence="11 12">AZ0501</strain>
    </source>
</reference>
<dbReference type="GO" id="GO:0006032">
    <property type="term" value="P:chitin catabolic process"/>
    <property type="evidence" value="ECO:0007669"/>
    <property type="project" value="UniProtKB-KW"/>
</dbReference>
<evidence type="ECO:0000256" key="5">
    <source>
        <dbReference type="ARBA" id="ARBA00023277"/>
    </source>
</evidence>
<keyword evidence="5" id="KW-0119">Carbohydrate metabolism</keyword>
<keyword evidence="3 8" id="KW-0378">Hydrolase</keyword>
<dbReference type="PANTHER" id="PTHR45708:SF49">
    <property type="entry name" value="ENDOCHITINASE"/>
    <property type="match status" value="1"/>
</dbReference>
<comment type="similarity">
    <text evidence="9">Belongs to the glycosyl hydrolase 18 family.</text>
</comment>
<evidence type="ECO:0000313" key="12">
    <source>
        <dbReference type="Proteomes" id="UP000242875"/>
    </source>
</evidence>
<dbReference type="PROSITE" id="PS51910">
    <property type="entry name" value="GH18_2"/>
    <property type="match status" value="1"/>
</dbReference>
<dbReference type="AlphaFoldDB" id="A0A261Y6H3"/>
<keyword evidence="7" id="KW-0624">Polysaccharide degradation</keyword>
<dbReference type="EC" id="3.2.1.14" evidence="2"/>
<dbReference type="Pfam" id="PF00704">
    <property type="entry name" value="Glyco_hydro_18"/>
    <property type="match status" value="1"/>
</dbReference>
<dbReference type="GO" id="GO:0000272">
    <property type="term" value="P:polysaccharide catabolic process"/>
    <property type="evidence" value="ECO:0007669"/>
    <property type="project" value="UniProtKB-KW"/>
</dbReference>
<keyword evidence="4" id="KW-0146">Chitin degradation</keyword>
<dbReference type="InterPro" id="IPR050542">
    <property type="entry name" value="Glycosyl_Hydrlase18_Chitinase"/>
</dbReference>
<dbReference type="GO" id="GO:0005576">
    <property type="term" value="C:extracellular region"/>
    <property type="evidence" value="ECO:0007669"/>
    <property type="project" value="TreeGrafter"/>
</dbReference>
<evidence type="ECO:0000256" key="2">
    <source>
        <dbReference type="ARBA" id="ARBA00012729"/>
    </source>
</evidence>
<dbReference type="Proteomes" id="UP000242875">
    <property type="component" value="Unassembled WGS sequence"/>
</dbReference>
<evidence type="ECO:0000256" key="6">
    <source>
        <dbReference type="ARBA" id="ARBA00023295"/>
    </source>
</evidence>
<dbReference type="GO" id="GO:0008843">
    <property type="term" value="F:endochitinase activity"/>
    <property type="evidence" value="ECO:0007669"/>
    <property type="project" value="UniProtKB-EC"/>
</dbReference>
<proteinExistence type="inferred from homology"/>